<dbReference type="PANTHER" id="PTHR33625">
    <property type="entry name" value="OS08G0179900 PROTEIN"/>
    <property type="match status" value="1"/>
</dbReference>
<dbReference type="InParanoid" id="A0A7J7CFI7"/>
<dbReference type="Proteomes" id="UP000593562">
    <property type="component" value="Unassembled WGS sequence"/>
</dbReference>
<dbReference type="AlphaFoldDB" id="A0A7J7CFI7"/>
<comment type="caution">
    <text evidence="2">The sequence shown here is derived from an EMBL/GenBank/DDBJ whole genome shotgun (WGS) entry which is preliminary data.</text>
</comment>
<name>A0A7J7CFI7_TRIWF</name>
<feature type="region of interest" description="Disordered" evidence="1">
    <location>
        <begin position="50"/>
        <end position="70"/>
    </location>
</feature>
<evidence type="ECO:0000256" key="1">
    <source>
        <dbReference type="SAM" id="MobiDB-lite"/>
    </source>
</evidence>
<sequence>MYIDLLLIGFKALSSSSFTRPAPPSSSSSSSNLNFPVLATNNTGVGPSSNSFAASPCSSSHDGREDKRGSGSSTYSFVFGSVPSQFEVESAMAALQSLMQLISSSGPAFSLFQQLFNGRDVRALISHGYGRLIDAFHLLQTDPSVKRLVVSLAYDKAVWSAIMDNEVVRKLRASYRSDGIEKPQKSNEEPDCAMQFLLWIMETIKAKIADLIEKFHALTGDVLHAIDKEPNPEIRETLLEKVRSSLLVTIVIMLIIVFDRIQRA</sequence>
<dbReference type="EMBL" id="JAAARO010000017">
    <property type="protein sequence ID" value="KAF5732899.1"/>
    <property type="molecule type" value="Genomic_DNA"/>
</dbReference>
<keyword evidence="3" id="KW-1185">Reference proteome</keyword>
<organism evidence="2 3">
    <name type="scientific">Tripterygium wilfordii</name>
    <name type="common">Thunder God vine</name>
    <dbReference type="NCBI Taxonomy" id="458696"/>
    <lineage>
        <taxon>Eukaryota</taxon>
        <taxon>Viridiplantae</taxon>
        <taxon>Streptophyta</taxon>
        <taxon>Embryophyta</taxon>
        <taxon>Tracheophyta</taxon>
        <taxon>Spermatophyta</taxon>
        <taxon>Magnoliopsida</taxon>
        <taxon>eudicotyledons</taxon>
        <taxon>Gunneridae</taxon>
        <taxon>Pentapetalae</taxon>
        <taxon>rosids</taxon>
        <taxon>fabids</taxon>
        <taxon>Celastrales</taxon>
        <taxon>Celastraceae</taxon>
        <taxon>Tripterygium</taxon>
    </lineage>
</organism>
<evidence type="ECO:0000313" key="3">
    <source>
        <dbReference type="Proteomes" id="UP000593562"/>
    </source>
</evidence>
<proteinExistence type="predicted"/>
<evidence type="ECO:0000313" key="2">
    <source>
        <dbReference type="EMBL" id="KAF5732899.1"/>
    </source>
</evidence>
<reference evidence="2 3" key="1">
    <citation type="journal article" date="2020" name="Nat. Commun.">
        <title>Genome of Tripterygium wilfordii and identification of cytochrome P450 involved in triptolide biosynthesis.</title>
        <authorList>
            <person name="Tu L."/>
            <person name="Su P."/>
            <person name="Zhang Z."/>
            <person name="Gao L."/>
            <person name="Wang J."/>
            <person name="Hu T."/>
            <person name="Zhou J."/>
            <person name="Zhang Y."/>
            <person name="Zhao Y."/>
            <person name="Liu Y."/>
            <person name="Song Y."/>
            <person name="Tong Y."/>
            <person name="Lu Y."/>
            <person name="Yang J."/>
            <person name="Xu C."/>
            <person name="Jia M."/>
            <person name="Peters R.J."/>
            <person name="Huang L."/>
            <person name="Gao W."/>
        </authorList>
    </citation>
    <scope>NUCLEOTIDE SEQUENCE [LARGE SCALE GENOMIC DNA]</scope>
    <source>
        <strain evidence="3">cv. XIE 37</strain>
        <tissue evidence="2">Leaf</tissue>
    </source>
</reference>
<feature type="compositionally biased region" description="Low complexity" evidence="1">
    <location>
        <begin position="50"/>
        <end position="60"/>
    </location>
</feature>
<dbReference type="PANTHER" id="PTHR33625:SF2">
    <property type="entry name" value="POST-SET DOMAIN-CONTAINING PROTEIN"/>
    <property type="match status" value="1"/>
</dbReference>
<gene>
    <name evidence="2" type="ORF">HS088_TW17G00432</name>
</gene>
<protein>
    <submittedName>
        <fullName evidence="2">Uncharacterized protein</fullName>
    </submittedName>
</protein>
<accession>A0A7J7CFI7</accession>